<dbReference type="SUPFAM" id="SSF50978">
    <property type="entry name" value="WD40 repeat-like"/>
    <property type="match status" value="2"/>
</dbReference>
<dbReference type="PROSITE" id="PS50082">
    <property type="entry name" value="WD_REPEATS_2"/>
    <property type="match status" value="2"/>
</dbReference>
<evidence type="ECO:0000313" key="6">
    <source>
        <dbReference type="Proteomes" id="UP000006310"/>
    </source>
</evidence>
<dbReference type="EMBL" id="HE978318">
    <property type="protein sequence ID" value="CCK70501.1"/>
    <property type="molecule type" value="Genomic_DNA"/>
</dbReference>
<keyword evidence="1 3" id="KW-0853">WD repeat</keyword>
<name>J7S7U7_HUIN7</name>
<dbReference type="OMA" id="FHPNDDR"/>
<reference evidence="6" key="2">
    <citation type="submission" date="2012-08" db="EMBL/GenBank/DDBJ databases">
        <title>Genome sequence of Kazachstania naganishii.</title>
        <authorList>
            <person name="Gordon J.L."/>
            <person name="Armisen D."/>
            <person name="Proux-Wera E."/>
            <person name="OhEigeartaigh S.S."/>
            <person name="Byrne K.P."/>
            <person name="Wolfe K.H."/>
        </authorList>
    </citation>
    <scope>NUCLEOTIDE SEQUENCE [LARGE SCALE GENOMIC DNA]</scope>
    <source>
        <strain evidence="6">ATCC MYA-139 / BCRC 22969 / CBS 8797 / CCRC 22969 / KCTC 17520 / NBRC 10181 / NCYC 3082</strain>
    </source>
</reference>
<dbReference type="PANTHER" id="PTHR14221">
    <property type="entry name" value="WD REPEAT DOMAIN 44"/>
    <property type="match status" value="1"/>
</dbReference>
<feature type="compositionally biased region" description="Basic and acidic residues" evidence="4">
    <location>
        <begin position="44"/>
        <end position="60"/>
    </location>
</feature>
<dbReference type="InterPro" id="IPR015943">
    <property type="entry name" value="WD40/YVTN_repeat-like_dom_sf"/>
</dbReference>
<dbReference type="PROSITE" id="PS50294">
    <property type="entry name" value="WD_REPEATS_REGION"/>
    <property type="match status" value="1"/>
</dbReference>
<feature type="region of interest" description="Disordered" evidence="4">
    <location>
        <begin position="568"/>
        <end position="594"/>
    </location>
</feature>
<feature type="repeat" description="WD" evidence="3">
    <location>
        <begin position="371"/>
        <end position="413"/>
    </location>
</feature>
<dbReference type="OrthoDB" id="1932312at2759"/>
<feature type="region of interest" description="Disordered" evidence="4">
    <location>
        <begin position="80"/>
        <end position="113"/>
    </location>
</feature>
<dbReference type="InterPro" id="IPR001680">
    <property type="entry name" value="WD40_rpt"/>
</dbReference>
<dbReference type="Proteomes" id="UP000006310">
    <property type="component" value="Chromosome 5"/>
</dbReference>
<dbReference type="AlphaFoldDB" id="J7S7U7"/>
<dbReference type="PANTHER" id="PTHR14221:SF0">
    <property type="entry name" value="WD REPEAT-CONTAINING PROTEIN 44"/>
    <property type="match status" value="1"/>
</dbReference>
<dbReference type="KEGG" id="kng:KNAG_0E02400"/>
<keyword evidence="2" id="KW-0677">Repeat</keyword>
<evidence type="ECO:0000313" key="5">
    <source>
        <dbReference type="EMBL" id="CCK70501.1"/>
    </source>
</evidence>
<dbReference type="HOGENOM" id="CLU_008245_0_0_1"/>
<evidence type="ECO:0000256" key="2">
    <source>
        <dbReference type="ARBA" id="ARBA00022737"/>
    </source>
</evidence>
<feature type="compositionally biased region" description="Basic and acidic residues" evidence="4">
    <location>
        <begin position="80"/>
        <end position="97"/>
    </location>
</feature>
<dbReference type="Pfam" id="PF00400">
    <property type="entry name" value="WD40"/>
    <property type="match status" value="3"/>
</dbReference>
<reference evidence="5 6" key="1">
    <citation type="journal article" date="2011" name="Proc. Natl. Acad. Sci. U.S.A.">
        <title>Evolutionary erosion of yeast sex chromosomes by mating-type switching accidents.</title>
        <authorList>
            <person name="Gordon J.L."/>
            <person name="Armisen D."/>
            <person name="Proux-Wera E."/>
            <person name="Oheigeartaigh S.S."/>
            <person name="Byrne K.P."/>
            <person name="Wolfe K.H."/>
        </authorList>
    </citation>
    <scope>NUCLEOTIDE SEQUENCE [LARGE SCALE GENOMIC DNA]</scope>
    <source>
        <strain evidence="6">ATCC MYA-139 / BCRC 22969 / CBS 8797 / CCRC 22969 / KCTC 17520 / NBRC 10181 / NCYC 3082</strain>
    </source>
</reference>
<dbReference type="Gene3D" id="2.130.10.10">
    <property type="entry name" value="YVTN repeat-like/Quinoprotein amine dehydrogenase"/>
    <property type="match status" value="1"/>
</dbReference>
<dbReference type="InterPro" id="IPR040324">
    <property type="entry name" value="WDR44/Dgr2"/>
</dbReference>
<dbReference type="eggNOG" id="KOG0283">
    <property type="taxonomic scope" value="Eukaryota"/>
</dbReference>
<dbReference type="GeneID" id="34526201"/>
<protein>
    <submittedName>
        <fullName evidence="5">Uncharacterized protein</fullName>
    </submittedName>
</protein>
<feature type="compositionally biased region" description="Polar residues" evidence="4">
    <location>
        <begin position="203"/>
        <end position="217"/>
    </location>
</feature>
<evidence type="ECO:0000256" key="3">
    <source>
        <dbReference type="PROSITE-ProRule" id="PRU00221"/>
    </source>
</evidence>
<accession>J7S7U7</accession>
<keyword evidence="6" id="KW-1185">Reference proteome</keyword>
<evidence type="ECO:0000256" key="1">
    <source>
        <dbReference type="ARBA" id="ARBA00022574"/>
    </source>
</evidence>
<sequence>MEDALSNASSFSDSQETDTNLGSSEPAISSASVTHYQNNRHLHSNHEESISHTKEGKQDPEYLADIKPLQFKMVRDHSREADFISGEQHRTNDRESKTNAGKKRPTLKSTDSDELFSKVKAQLHQGPDTASNRFSAFNFIDMDQFEDYLREPSYIKTLNRSKTIKQFRRLFLAQELKVPDDSDYIGKHYSGHVENGRLAIASSNNGRPRSTLQTDSPVLSPKVSAESAARSKAVWTSKFSLDGRYMSVGGKDGGISLWKVLSSPVERWELQSTLESQSSMLSKALRLTTSPSSSPRISSAVGNMESHSINKGAENINLYGPVFNPNPTQVFREHGHDVLSLDWSKNNFLISGSMDTTVKLWHPDRKTSLKTFPHPDFVTSVVFHPNDDRFFVSGCLDHKCRIWSILDNEVTYEFDCRDLITSVAISPGPGKYTVVGTFNGYVHVLLTRGLEHVGTFHVTDTRTQSIHSKAVFPSEFLKTHKGPRVTGIECFISPTDKSLRALISCNDSRVRIFDLERQQMIETLKGLHTEQASHKAHLYTRNGKPPLVVSSSDDSWIYAWNMKSYVEPSSQKQTDETDAEFEGGSAQGRPLNMTRSGNFRKLINKSLSRSSSLKNMKDYDTDGSSERHHVLGISSTKQNPHTIKNSRYICFHAHRNPITTAIIAPTESSKLLSLSNDFICELCMEFSDRNSASAADKKYSSLADGANGESGVFNAVNAIGTILISTDASGTIRVFRSDIPTRIRNRVLQKLQESNLESHRHAHSSASLSSLSRNNSFHGSISSMMRAHSYSSLPHLTNTARSNMGSRCSFSKPRASLSRSPSCNSHKDLFHGTLTPIYSGSKRDLTVQPNGTVSPLTLNDSHHNLSALVGYKCDVCQGTSFAQTSKRGQGKRDSGAYFCQDCGTVLNNFR</sequence>
<dbReference type="InterPro" id="IPR036322">
    <property type="entry name" value="WD40_repeat_dom_sf"/>
</dbReference>
<dbReference type="SMART" id="SM00320">
    <property type="entry name" value="WD40"/>
    <property type="match status" value="6"/>
</dbReference>
<feature type="region of interest" description="Disordered" evidence="4">
    <location>
        <begin position="1"/>
        <end position="60"/>
    </location>
</feature>
<gene>
    <name evidence="5" type="primary">KNAG0E02400</name>
    <name evidence="5" type="ordered locus">KNAG_0E02400</name>
</gene>
<feature type="compositionally biased region" description="Polar residues" evidence="4">
    <location>
        <begin position="1"/>
        <end position="37"/>
    </location>
</feature>
<dbReference type="RefSeq" id="XP_022464747.1">
    <property type="nucleotide sequence ID" value="XM_022608231.1"/>
</dbReference>
<evidence type="ECO:0000256" key="4">
    <source>
        <dbReference type="SAM" id="MobiDB-lite"/>
    </source>
</evidence>
<feature type="repeat" description="WD" evidence="3">
    <location>
        <begin position="331"/>
        <end position="371"/>
    </location>
</feature>
<proteinExistence type="predicted"/>
<organism evidence="5 6">
    <name type="scientific">Huiozyma naganishii (strain ATCC MYA-139 / BCRC 22969 / CBS 8797 / KCTC 17520 / NBRC 10181 / NCYC 3082 / Yp74L-3)</name>
    <name type="common">Yeast</name>
    <name type="synonym">Kazachstania naganishii</name>
    <dbReference type="NCBI Taxonomy" id="1071383"/>
    <lineage>
        <taxon>Eukaryota</taxon>
        <taxon>Fungi</taxon>
        <taxon>Dikarya</taxon>
        <taxon>Ascomycota</taxon>
        <taxon>Saccharomycotina</taxon>
        <taxon>Saccharomycetes</taxon>
        <taxon>Saccharomycetales</taxon>
        <taxon>Saccharomycetaceae</taxon>
        <taxon>Huiozyma</taxon>
    </lineage>
</organism>
<feature type="region of interest" description="Disordered" evidence="4">
    <location>
        <begin position="203"/>
        <end position="223"/>
    </location>
</feature>